<reference evidence="3" key="1">
    <citation type="submission" date="2022-01" db="EMBL/GenBank/DDBJ databases">
        <title>Genome sequence and assembly of Parabukholderia sp. RG36.</title>
        <authorList>
            <person name="Chhetri G."/>
        </authorList>
    </citation>
    <scope>NUCLEOTIDE SEQUENCE</scope>
    <source>
        <strain evidence="3">RG36</strain>
    </source>
</reference>
<dbReference type="EMBL" id="JAKLJA010000026">
    <property type="protein sequence ID" value="MCG5076698.1"/>
    <property type="molecule type" value="Genomic_DNA"/>
</dbReference>
<evidence type="ECO:0000313" key="4">
    <source>
        <dbReference type="Proteomes" id="UP001139308"/>
    </source>
</evidence>
<dbReference type="CDD" id="cd00293">
    <property type="entry name" value="USP-like"/>
    <property type="match status" value="1"/>
</dbReference>
<evidence type="ECO:0000313" key="3">
    <source>
        <dbReference type="EMBL" id="MCG5076698.1"/>
    </source>
</evidence>
<protein>
    <submittedName>
        <fullName evidence="3">Universal stress protein</fullName>
    </submittedName>
</protein>
<accession>A0A9X1RXQ6</accession>
<dbReference type="Pfam" id="PF00582">
    <property type="entry name" value="Usp"/>
    <property type="match status" value="1"/>
</dbReference>
<sequence length="153" mass="16276">MFTRILTGIDATPDSVAVLAHAIRLARHQKATLLAVSVLMHVPDTLGLGPGFGDPVRIAQTLKDRAQVALARAQDLFILAGVDGHTLIVEAGDRDVASVLLEEGHRWRADLMVLGNHPRHGIERALLGSTTESCLRAADIPILVVPPDHPASG</sequence>
<feature type="domain" description="UspA" evidence="2">
    <location>
        <begin position="1"/>
        <end position="146"/>
    </location>
</feature>
<dbReference type="PANTHER" id="PTHR46268">
    <property type="entry name" value="STRESS RESPONSE PROTEIN NHAX"/>
    <property type="match status" value="1"/>
</dbReference>
<dbReference type="InterPro" id="IPR006016">
    <property type="entry name" value="UspA"/>
</dbReference>
<dbReference type="Proteomes" id="UP001139308">
    <property type="component" value="Unassembled WGS sequence"/>
</dbReference>
<dbReference type="AlphaFoldDB" id="A0A9X1RXQ6"/>
<dbReference type="Gene3D" id="3.40.50.620">
    <property type="entry name" value="HUPs"/>
    <property type="match status" value="1"/>
</dbReference>
<dbReference type="RefSeq" id="WP_238466605.1">
    <property type="nucleotide sequence ID" value="NZ_JAKLJA010000026.1"/>
</dbReference>
<dbReference type="InterPro" id="IPR006015">
    <property type="entry name" value="Universal_stress_UspA"/>
</dbReference>
<dbReference type="PRINTS" id="PR01438">
    <property type="entry name" value="UNVRSLSTRESS"/>
</dbReference>
<keyword evidence="4" id="KW-1185">Reference proteome</keyword>
<evidence type="ECO:0000259" key="2">
    <source>
        <dbReference type="Pfam" id="PF00582"/>
    </source>
</evidence>
<dbReference type="PANTHER" id="PTHR46268:SF6">
    <property type="entry name" value="UNIVERSAL STRESS PROTEIN UP12"/>
    <property type="match status" value="1"/>
</dbReference>
<proteinExistence type="inferred from homology"/>
<dbReference type="SUPFAM" id="SSF52402">
    <property type="entry name" value="Adenine nucleotide alpha hydrolases-like"/>
    <property type="match status" value="1"/>
</dbReference>
<name>A0A9X1RXQ6_9BURK</name>
<gene>
    <name evidence="3" type="ORF">L5014_25675</name>
</gene>
<dbReference type="InterPro" id="IPR014729">
    <property type="entry name" value="Rossmann-like_a/b/a_fold"/>
</dbReference>
<comment type="caution">
    <text evidence="3">The sequence shown here is derived from an EMBL/GenBank/DDBJ whole genome shotgun (WGS) entry which is preliminary data.</text>
</comment>
<organism evidence="3 4">
    <name type="scientific">Paraburkholderia tagetis</name>
    <dbReference type="NCBI Taxonomy" id="2913261"/>
    <lineage>
        <taxon>Bacteria</taxon>
        <taxon>Pseudomonadati</taxon>
        <taxon>Pseudomonadota</taxon>
        <taxon>Betaproteobacteria</taxon>
        <taxon>Burkholderiales</taxon>
        <taxon>Burkholderiaceae</taxon>
        <taxon>Paraburkholderia</taxon>
    </lineage>
</organism>
<comment type="similarity">
    <text evidence="1">Belongs to the universal stress protein A family.</text>
</comment>
<evidence type="ECO:0000256" key="1">
    <source>
        <dbReference type="ARBA" id="ARBA00008791"/>
    </source>
</evidence>